<feature type="binding site" evidence="11">
    <location>
        <position position="71"/>
    </location>
    <ligand>
        <name>Zn(2+)</name>
        <dbReference type="ChEBI" id="CHEBI:29105"/>
        <label>2</label>
    </ligand>
</feature>
<evidence type="ECO:0000259" key="14">
    <source>
        <dbReference type="PROSITE" id="PS51133"/>
    </source>
</evidence>
<dbReference type="PANTHER" id="PTHR11239:SF12">
    <property type="entry name" value="DNA-DIRECTED RNA POLYMERASE III SUBUNIT RPC10"/>
    <property type="match status" value="1"/>
</dbReference>
<comment type="function">
    <text evidence="9">Core component of RNA polymerase III (Pol III) which synthesizes small non-coding RNAs using the four ribonucleoside triphosphates as substrates. Can mediate Pol I proofreading of the nascent RNA transcript. Anchors into the Pol III active site to constantly monitor transcription fidelity, cleaves mis-incorporated 5'-ribonucleotides and restarts the transcription process. Once Pol III reaches the poly(dT) termination signal, can induce Pol III clamp opening and transcription termination. Pol III plays an important role in sensing and limiting infection by intracellular bacteria and DNA viruses. Acts as a nuclear and cytosolic DNA sensor involved in innate immune response. Can sense non-self dsDNA that serves as template for transcription into dsRNA. The non-self RNA polymerase III transcripts, such as Epstein-Barr virus-encoded RNAs (EBERs) induce type I interferon and NF-kappa-B through the RIG-I pathway.</text>
</comment>
<dbReference type="GO" id="GO:0003676">
    <property type="term" value="F:nucleic acid binding"/>
    <property type="evidence" value="ECO:0007669"/>
    <property type="project" value="InterPro"/>
</dbReference>
<dbReference type="AlphaFoldDB" id="A0A026WFE9"/>
<dbReference type="SUPFAM" id="SSF57783">
    <property type="entry name" value="Zinc beta-ribbon"/>
    <property type="match status" value="1"/>
</dbReference>
<dbReference type="SMART" id="SM00661">
    <property type="entry name" value="RPOL9"/>
    <property type="match status" value="1"/>
</dbReference>
<feature type="domain" description="TFIIS-type" evidence="14">
    <location>
        <begin position="67"/>
        <end position="109"/>
    </location>
</feature>
<evidence type="ECO:0000256" key="1">
    <source>
        <dbReference type="ARBA" id="ARBA00004123"/>
    </source>
</evidence>
<dbReference type="SMART" id="SM00440">
    <property type="entry name" value="ZnF_C2C2"/>
    <property type="match status" value="1"/>
</dbReference>
<dbReference type="OMA" id="MEFCDEC"/>
<dbReference type="PIRSF" id="PIRSF005586">
    <property type="entry name" value="RNApol_RpoM"/>
    <property type="match status" value="1"/>
</dbReference>
<evidence type="ECO:0000256" key="9">
    <source>
        <dbReference type="ARBA" id="ARBA00054653"/>
    </source>
</evidence>
<dbReference type="FunFam" id="2.20.25.10:FF:000005">
    <property type="entry name" value="DNA-directed RNA polymerase subunit"/>
    <property type="match status" value="1"/>
</dbReference>
<dbReference type="PROSITE" id="PS00466">
    <property type="entry name" value="ZF_TFIIS_1"/>
    <property type="match status" value="1"/>
</dbReference>
<keyword evidence="6 10" id="KW-0804">Transcription</keyword>
<evidence type="ECO:0000256" key="3">
    <source>
        <dbReference type="ARBA" id="ARBA00022723"/>
    </source>
</evidence>
<keyword evidence="2 10" id="KW-0240">DNA-directed RNA polymerase</keyword>
<evidence type="ECO:0000313" key="15">
    <source>
        <dbReference type="EMBL" id="EZA54787.1"/>
    </source>
</evidence>
<evidence type="ECO:0000256" key="13">
    <source>
        <dbReference type="RuleBase" id="RU003474"/>
    </source>
</evidence>
<feature type="binding site" evidence="11">
    <location>
        <position position="74"/>
    </location>
    <ligand>
        <name>Zn(2+)</name>
        <dbReference type="ChEBI" id="CHEBI:29105"/>
        <label>2</label>
    </ligand>
</feature>
<dbReference type="Pfam" id="PF02150">
    <property type="entry name" value="Zn_ribbon_RPB9"/>
    <property type="match status" value="1"/>
</dbReference>
<dbReference type="Gene3D" id="2.20.25.10">
    <property type="match status" value="1"/>
</dbReference>
<evidence type="ECO:0000256" key="2">
    <source>
        <dbReference type="ARBA" id="ARBA00022478"/>
    </source>
</evidence>
<dbReference type="InterPro" id="IPR001222">
    <property type="entry name" value="Znf_TFIIS"/>
</dbReference>
<evidence type="ECO:0000256" key="12">
    <source>
        <dbReference type="PIRSR" id="PIRSR005586-2"/>
    </source>
</evidence>
<feature type="binding site" evidence="11">
    <location>
        <position position="6"/>
    </location>
    <ligand>
        <name>Zn(2+)</name>
        <dbReference type="ChEBI" id="CHEBI:29105"/>
        <label>1</label>
    </ligand>
</feature>
<dbReference type="OrthoDB" id="282152at2759"/>
<dbReference type="GO" id="GO:0006386">
    <property type="term" value="P:termination of RNA polymerase III transcription"/>
    <property type="evidence" value="ECO:0007669"/>
    <property type="project" value="TreeGrafter"/>
</dbReference>
<evidence type="ECO:0000256" key="6">
    <source>
        <dbReference type="ARBA" id="ARBA00023163"/>
    </source>
</evidence>
<proteinExistence type="inferred from homology"/>
<dbReference type="InterPro" id="IPR001529">
    <property type="entry name" value="Zn_ribbon_RPB9"/>
</dbReference>
<dbReference type="GO" id="GO:0005666">
    <property type="term" value="C:RNA polymerase III complex"/>
    <property type="evidence" value="ECO:0007669"/>
    <property type="project" value="TreeGrafter"/>
</dbReference>
<dbReference type="InterPro" id="IPR012164">
    <property type="entry name" value="Rpa12/Rpb9/Rpc10/TFS"/>
</dbReference>
<dbReference type="CDD" id="cd10509">
    <property type="entry name" value="Zn-ribbon_RPC11"/>
    <property type="match status" value="1"/>
</dbReference>
<feature type="binding site" evidence="11">
    <location>
        <position position="26"/>
    </location>
    <ligand>
        <name>Zn(2+)</name>
        <dbReference type="ChEBI" id="CHEBI:29105"/>
        <label>1</label>
    </ligand>
</feature>
<evidence type="ECO:0000256" key="5">
    <source>
        <dbReference type="ARBA" id="ARBA00022833"/>
    </source>
</evidence>
<sequence length="111" mass="13137">MVLWFCTCCGNLLKFVQHPEGNRFACPTCPYIYKIKKPIRRRTYFEGPARETVIVDTESKWMGVDSTDERCPKCSHPRAFFRQVQIRSGDEPMTQIYRCCNHECAHTWRID</sequence>
<evidence type="ECO:0000256" key="10">
    <source>
        <dbReference type="PIRNR" id="PIRNR005586"/>
    </source>
</evidence>
<keyword evidence="5 11" id="KW-0862">Zinc</keyword>
<evidence type="ECO:0000256" key="8">
    <source>
        <dbReference type="ARBA" id="ARBA00044007"/>
    </source>
</evidence>
<evidence type="ECO:0000256" key="11">
    <source>
        <dbReference type="PIRSR" id="PIRSR005586-1"/>
    </source>
</evidence>
<name>A0A026WFE9_OOCBI</name>
<keyword evidence="7 10" id="KW-0539">Nucleus</keyword>
<feature type="binding site" evidence="11">
    <location>
        <position position="29"/>
    </location>
    <ligand>
        <name>Zn(2+)</name>
        <dbReference type="ChEBI" id="CHEBI:29105"/>
        <label>1</label>
    </ligand>
</feature>
<comment type="subunit">
    <text evidence="8">Component of the RNA polymerase III complex consisting of 17 subunits: a ten-subunit horseshoe-shaped catalytic core composed of POLR3A/RPC1, POLR3B/RPC2, POLR1C/RPAC1, POLR1D/RPAC2, POLR3K/RPC10, POLR2E/RPABC1, POLR2F/RPABC2, POLR2H/RPABC3, POLR2K/RPABC4 and POLR2L/RPABC5; a mobile stalk composed of two subunits POLR3H/RPC8 and CRCP/RPC9, protruding from the core and functioning primarily in transcription initiation; and additional subunits homologous to general transcription factors of the RNA polymerase II machinery, POLR3C/RPC3-POLR3F/RPC6-POLR3G/RPC7 heterotrimer required for transcription initiation and POLR3D/RPC4-POLR3E/RPC5 heterodimer involved in both transcription initiation and termination.</text>
</comment>
<dbReference type="PROSITE" id="PS51133">
    <property type="entry name" value="ZF_TFIIS_2"/>
    <property type="match status" value="1"/>
</dbReference>
<dbReference type="STRING" id="2015173.A0A026WFE9"/>
<dbReference type="EMBL" id="KK107238">
    <property type="protein sequence ID" value="EZA54787.1"/>
    <property type="molecule type" value="Genomic_DNA"/>
</dbReference>
<feature type="binding site" evidence="11">
    <location>
        <position position="9"/>
    </location>
    <ligand>
        <name>Zn(2+)</name>
        <dbReference type="ChEBI" id="CHEBI:29105"/>
        <label>1</label>
    </ligand>
</feature>
<gene>
    <name evidence="15" type="ORF">X777_05072</name>
</gene>
<reference evidence="15 16" key="1">
    <citation type="journal article" date="2014" name="Curr. Biol.">
        <title>The genome of the clonal raider ant Cerapachys biroi.</title>
        <authorList>
            <person name="Oxley P.R."/>
            <person name="Ji L."/>
            <person name="Fetter-Pruneda I."/>
            <person name="McKenzie S.K."/>
            <person name="Li C."/>
            <person name="Hu H."/>
            <person name="Zhang G."/>
            <person name="Kronauer D.J."/>
        </authorList>
    </citation>
    <scope>NUCLEOTIDE SEQUENCE [LARGE SCALE GENOMIC DNA]</scope>
</reference>
<keyword evidence="16" id="KW-1185">Reference proteome</keyword>
<dbReference type="Proteomes" id="UP000053097">
    <property type="component" value="Unassembled WGS sequence"/>
</dbReference>
<evidence type="ECO:0000313" key="16">
    <source>
        <dbReference type="Proteomes" id="UP000053097"/>
    </source>
</evidence>
<keyword evidence="3 11" id="KW-0479">Metal-binding</keyword>
<comment type="subcellular location">
    <subcellularLocation>
        <location evidence="1 10">Nucleus</location>
    </subcellularLocation>
</comment>
<dbReference type="Pfam" id="PF01096">
    <property type="entry name" value="Zn_ribbon_TFIIS"/>
    <property type="match status" value="1"/>
</dbReference>
<organism evidence="15 16">
    <name type="scientific">Ooceraea biroi</name>
    <name type="common">Clonal raider ant</name>
    <name type="synonym">Cerapachys biroi</name>
    <dbReference type="NCBI Taxonomy" id="2015173"/>
    <lineage>
        <taxon>Eukaryota</taxon>
        <taxon>Metazoa</taxon>
        <taxon>Ecdysozoa</taxon>
        <taxon>Arthropoda</taxon>
        <taxon>Hexapoda</taxon>
        <taxon>Insecta</taxon>
        <taxon>Pterygota</taxon>
        <taxon>Neoptera</taxon>
        <taxon>Endopterygota</taxon>
        <taxon>Hymenoptera</taxon>
        <taxon>Apocrita</taxon>
        <taxon>Aculeata</taxon>
        <taxon>Formicoidea</taxon>
        <taxon>Formicidae</taxon>
        <taxon>Dorylinae</taxon>
        <taxon>Ooceraea</taxon>
    </lineage>
</organism>
<comment type="function">
    <text evidence="10">DNA-dependent RNA polymerase catalyzes the transcription of DNA into RNA using the four ribonucleoside triphosphates as substrates.</text>
</comment>
<accession>A0A026WFE9</accession>
<comment type="similarity">
    <text evidence="10 13">Belongs to the archaeal rpoM/eukaryotic RPA12/RPB9/RPC11 RNA polymerase family.</text>
</comment>
<dbReference type="InterPro" id="IPR034014">
    <property type="entry name" value="Zn_ribbon_RPC11_C"/>
</dbReference>
<feature type="binding site" evidence="11">
    <location>
        <position position="104"/>
    </location>
    <ligand>
        <name>Zn(2+)</name>
        <dbReference type="ChEBI" id="CHEBI:29105"/>
        <label>2</label>
    </ligand>
</feature>
<protein>
    <recommendedName>
        <fullName evidence="10">DNA-directed RNA polymerase subunit</fullName>
    </recommendedName>
</protein>
<dbReference type="PANTHER" id="PTHR11239">
    <property type="entry name" value="DNA-DIRECTED RNA POLYMERASE"/>
    <property type="match status" value="1"/>
</dbReference>
<dbReference type="GO" id="GO:0008270">
    <property type="term" value="F:zinc ion binding"/>
    <property type="evidence" value="ECO:0007669"/>
    <property type="project" value="UniProtKB-KW"/>
</dbReference>
<feature type="binding site" evidence="11">
    <location>
        <position position="99"/>
    </location>
    <ligand>
        <name>Zn(2+)</name>
        <dbReference type="ChEBI" id="CHEBI:29105"/>
        <label>2</label>
    </ligand>
</feature>
<evidence type="ECO:0000256" key="4">
    <source>
        <dbReference type="ARBA" id="ARBA00022771"/>
    </source>
</evidence>
<keyword evidence="4 12" id="KW-0863">Zinc-finger</keyword>
<evidence type="ECO:0000256" key="7">
    <source>
        <dbReference type="ARBA" id="ARBA00023242"/>
    </source>
</evidence>
<feature type="zinc finger region" description="C4-type" evidence="12">
    <location>
        <begin position="6"/>
        <end position="29"/>
    </location>
</feature>
<dbReference type="GO" id="GO:0003899">
    <property type="term" value="F:DNA-directed RNA polymerase activity"/>
    <property type="evidence" value="ECO:0007669"/>
    <property type="project" value="InterPro"/>
</dbReference>